<name>A0A2C9WE78_MANES</name>
<proteinExistence type="predicted"/>
<feature type="transmembrane region" description="Helical" evidence="1">
    <location>
        <begin position="46"/>
        <end position="63"/>
    </location>
</feature>
<keyword evidence="1" id="KW-0812">Transmembrane</keyword>
<protein>
    <submittedName>
        <fullName evidence="2">Uncharacterized protein</fullName>
    </submittedName>
</protein>
<gene>
    <name evidence="2" type="ORF">MANES_02G153900</name>
</gene>
<organism evidence="2">
    <name type="scientific">Manihot esculenta</name>
    <name type="common">Cassava</name>
    <name type="synonym">Jatropha manihot</name>
    <dbReference type="NCBI Taxonomy" id="3983"/>
    <lineage>
        <taxon>Eukaryota</taxon>
        <taxon>Viridiplantae</taxon>
        <taxon>Streptophyta</taxon>
        <taxon>Embryophyta</taxon>
        <taxon>Tracheophyta</taxon>
        <taxon>Spermatophyta</taxon>
        <taxon>Magnoliopsida</taxon>
        <taxon>eudicotyledons</taxon>
        <taxon>Gunneridae</taxon>
        <taxon>Pentapetalae</taxon>
        <taxon>rosids</taxon>
        <taxon>fabids</taxon>
        <taxon>Malpighiales</taxon>
        <taxon>Euphorbiaceae</taxon>
        <taxon>Crotonoideae</taxon>
        <taxon>Manihoteae</taxon>
        <taxon>Manihot</taxon>
    </lineage>
</organism>
<keyword evidence="1" id="KW-1133">Transmembrane helix</keyword>
<accession>A0A2C9WE78</accession>
<evidence type="ECO:0000313" key="2">
    <source>
        <dbReference type="EMBL" id="OAY58154.1"/>
    </source>
</evidence>
<evidence type="ECO:0000256" key="1">
    <source>
        <dbReference type="SAM" id="Phobius"/>
    </source>
</evidence>
<keyword evidence="1" id="KW-0472">Membrane</keyword>
<dbReference type="EMBL" id="CM004388">
    <property type="protein sequence ID" value="OAY58154.1"/>
    <property type="molecule type" value="Genomic_DNA"/>
</dbReference>
<dbReference type="AlphaFoldDB" id="A0A2C9WE78"/>
<sequence>MSSEESRIADEVAQTKSRLYHQFLLCPFNSSIQNVYMGLKWLSEGFHVHGVILLLIFTRKFTFTR</sequence>
<reference evidence="2" key="1">
    <citation type="submission" date="2016-02" db="EMBL/GenBank/DDBJ databases">
        <title>WGS assembly of Manihot esculenta.</title>
        <authorList>
            <person name="Bredeson J.V."/>
            <person name="Prochnik S.E."/>
            <person name="Lyons J.B."/>
            <person name="Schmutz J."/>
            <person name="Grimwood J."/>
            <person name="Vrebalov J."/>
            <person name="Bart R.S."/>
            <person name="Amuge T."/>
            <person name="Ferguson M.E."/>
            <person name="Green R."/>
            <person name="Putnam N."/>
            <person name="Stites J."/>
            <person name="Rounsley S."/>
            <person name="Rokhsar D.S."/>
        </authorList>
    </citation>
    <scope>NUCLEOTIDE SEQUENCE [LARGE SCALE GENOMIC DNA]</scope>
    <source>
        <tissue evidence="2">Leaf</tissue>
    </source>
</reference>